<feature type="domain" description="HTH araC/xylS-type" evidence="4">
    <location>
        <begin position="320"/>
        <end position="418"/>
    </location>
</feature>
<dbReference type="PANTHER" id="PTHR43280:SF34">
    <property type="entry name" value="ARAC-FAMILY TRANSCRIPTIONAL REGULATOR"/>
    <property type="match status" value="1"/>
</dbReference>
<dbReference type="AlphaFoldDB" id="C2XUH1"/>
<dbReference type="InterPro" id="IPR018062">
    <property type="entry name" value="HTH_AraC-typ_CS"/>
</dbReference>
<dbReference type="EMBL" id="ACMP01000069">
    <property type="protein sequence ID" value="EEL70733.1"/>
    <property type="molecule type" value="Genomic_DNA"/>
</dbReference>
<dbReference type="Gene3D" id="1.10.10.60">
    <property type="entry name" value="Homeodomain-like"/>
    <property type="match status" value="2"/>
</dbReference>
<dbReference type="SMART" id="SM00342">
    <property type="entry name" value="HTH_ARAC"/>
    <property type="match status" value="1"/>
</dbReference>
<dbReference type="GO" id="GO:0043565">
    <property type="term" value="F:sequence-specific DNA binding"/>
    <property type="evidence" value="ECO:0007669"/>
    <property type="project" value="InterPro"/>
</dbReference>
<keyword evidence="3" id="KW-0804">Transcription</keyword>
<comment type="caution">
    <text evidence="5">The sequence shown here is derived from an EMBL/GenBank/DDBJ whole genome shotgun (WGS) entry which is preliminary data.</text>
</comment>
<name>C2XUH1_BACMY</name>
<keyword evidence="2" id="KW-0238">DNA-binding</keyword>
<evidence type="ECO:0000259" key="4">
    <source>
        <dbReference type="PROSITE" id="PS01124"/>
    </source>
</evidence>
<keyword evidence="1" id="KW-0805">Transcription regulation</keyword>
<dbReference type="PROSITE" id="PS01124">
    <property type="entry name" value="HTH_ARAC_FAMILY_2"/>
    <property type="match status" value="1"/>
</dbReference>
<dbReference type="InterPro" id="IPR009057">
    <property type="entry name" value="Homeodomain-like_sf"/>
</dbReference>
<dbReference type="Proteomes" id="UP000001753">
    <property type="component" value="Chromosome"/>
</dbReference>
<evidence type="ECO:0000256" key="2">
    <source>
        <dbReference type="ARBA" id="ARBA00023125"/>
    </source>
</evidence>
<dbReference type="HOGENOM" id="CLU_036605_6_1_9"/>
<sequence length="422" mass="49292">MFIQLLRTTVRRKNMTKKLRLVEIEYICNMFFQSFEVPVCFLDCNKNILLAFTSKNDSLLLYTSKIEQLHMLYQKNDSYNSPIFRTHQHLGHFILIHIKSDYMVNGTVIIGPVTDVSFSKNETDSSFNFMPNYKKTRDYYFSLSLKDQYFFVNMAILFHNILYKKISDVSTFSNNSDSFHVSPSSILNDDVYISMQKNESICHNLYLEQQLLGAIENGDKETVLKYYYVFQQETLSSLSSFHQLRRHKNICISSITLATRYAIKGGLPSGIAYKIYDLHIQRTEDLKDTESVWDLLKNVFCTFADRVKAQKTQQHSTTIAICKNYIFKNIYNQISVKQLATFSNVNSDYLSILFKKEVGISLSEYIQRERIEEAKKLLTFTTYPLSDICASLNFSDQSYFTKIFKKFTNETPGKYRKSHVVI</sequence>
<proteinExistence type="predicted"/>
<dbReference type="PROSITE" id="PS00041">
    <property type="entry name" value="HTH_ARAC_FAMILY_1"/>
    <property type="match status" value="1"/>
</dbReference>
<dbReference type="Pfam" id="PF12833">
    <property type="entry name" value="HTH_18"/>
    <property type="match status" value="1"/>
</dbReference>
<reference evidence="5" key="1">
    <citation type="journal article" date="2012" name="Genome Res.">
        <title>Genomic characterization of the Bacillus cereus sensu lato species: Backdrop to the evolution of Bacillus anthracis.</title>
        <authorList>
            <person name="Zwick M.E."/>
            <person name="Joseph S.J."/>
            <person name="Didelot X."/>
            <person name="Chen P.E."/>
            <person name="Bishop-Lilly K.A."/>
            <person name="Stewart A.C."/>
            <person name="Willner K."/>
            <person name="Nolan N."/>
            <person name="Lentz S."/>
            <person name="Thomason M.K."/>
            <person name="Sozhamannan S."/>
            <person name="Mateczun A.J."/>
            <person name="Du L."/>
            <person name="Read T.D."/>
        </authorList>
    </citation>
    <scope>NUCLEOTIDE SEQUENCE [LARGE SCALE GENOMIC DNA]</scope>
    <source>
        <strain evidence="5">AH603</strain>
    </source>
</reference>
<accession>C2XUH1</accession>
<dbReference type="GO" id="GO:0003700">
    <property type="term" value="F:DNA-binding transcription factor activity"/>
    <property type="evidence" value="ECO:0007669"/>
    <property type="project" value="InterPro"/>
</dbReference>
<dbReference type="PANTHER" id="PTHR43280">
    <property type="entry name" value="ARAC-FAMILY TRANSCRIPTIONAL REGULATOR"/>
    <property type="match status" value="1"/>
</dbReference>
<dbReference type="InterPro" id="IPR018060">
    <property type="entry name" value="HTH_AraC"/>
</dbReference>
<evidence type="ECO:0000256" key="1">
    <source>
        <dbReference type="ARBA" id="ARBA00023015"/>
    </source>
</evidence>
<evidence type="ECO:0000313" key="5">
    <source>
        <dbReference type="EMBL" id="EEL70733.1"/>
    </source>
</evidence>
<protein>
    <submittedName>
        <fullName evidence="5">Helix-turn-helix-domain containing protein AraC type</fullName>
    </submittedName>
</protein>
<dbReference type="SUPFAM" id="SSF46689">
    <property type="entry name" value="Homeodomain-like"/>
    <property type="match status" value="2"/>
</dbReference>
<evidence type="ECO:0000256" key="3">
    <source>
        <dbReference type="ARBA" id="ARBA00023163"/>
    </source>
</evidence>
<organism evidence="5">
    <name type="scientific">Bacillus mycoides</name>
    <dbReference type="NCBI Taxonomy" id="1405"/>
    <lineage>
        <taxon>Bacteria</taxon>
        <taxon>Bacillati</taxon>
        <taxon>Bacillota</taxon>
        <taxon>Bacilli</taxon>
        <taxon>Bacillales</taxon>
        <taxon>Bacillaceae</taxon>
        <taxon>Bacillus</taxon>
        <taxon>Bacillus cereus group</taxon>
    </lineage>
</organism>
<gene>
    <name evidence="5" type="ORF">bcere0026_23420</name>
</gene>